<keyword evidence="4" id="KW-1185">Reference proteome</keyword>
<dbReference type="GO" id="GO:0080032">
    <property type="term" value="F:methyl jasmonate esterase activity"/>
    <property type="evidence" value="ECO:0007669"/>
    <property type="project" value="TreeGrafter"/>
</dbReference>
<dbReference type="GO" id="GO:0080030">
    <property type="term" value="F:methyl indole-3-acetate esterase activity"/>
    <property type="evidence" value="ECO:0007669"/>
    <property type="project" value="TreeGrafter"/>
</dbReference>
<name>A0AAV8DV89_9POAL</name>
<protein>
    <submittedName>
        <fullName evidence="3">Methyl esterase 3</fullName>
    </submittedName>
</protein>
<reference evidence="3" key="1">
    <citation type="submission" date="2022-08" db="EMBL/GenBank/DDBJ databases">
        <authorList>
            <person name="Marques A."/>
        </authorList>
    </citation>
    <scope>NUCLEOTIDE SEQUENCE</scope>
    <source>
        <strain evidence="3">RhyPub2mFocal</strain>
        <tissue evidence="3">Leaves</tissue>
    </source>
</reference>
<evidence type="ECO:0000256" key="1">
    <source>
        <dbReference type="ARBA" id="ARBA00022801"/>
    </source>
</evidence>
<dbReference type="GO" id="GO:0009696">
    <property type="term" value="P:salicylic acid metabolic process"/>
    <property type="evidence" value="ECO:0007669"/>
    <property type="project" value="TreeGrafter"/>
</dbReference>
<dbReference type="GO" id="GO:0080031">
    <property type="term" value="F:methyl salicylate esterase activity"/>
    <property type="evidence" value="ECO:0007669"/>
    <property type="project" value="TreeGrafter"/>
</dbReference>
<dbReference type="PANTHER" id="PTHR10992:SF1083">
    <property type="entry name" value="METHYLESTERASE 1"/>
    <property type="match status" value="1"/>
</dbReference>
<dbReference type="AlphaFoldDB" id="A0AAV8DV89"/>
<accession>A0AAV8DV89</accession>
<dbReference type="InterPro" id="IPR000073">
    <property type="entry name" value="AB_hydrolase_1"/>
</dbReference>
<organism evidence="3 4">
    <name type="scientific">Rhynchospora pubera</name>
    <dbReference type="NCBI Taxonomy" id="906938"/>
    <lineage>
        <taxon>Eukaryota</taxon>
        <taxon>Viridiplantae</taxon>
        <taxon>Streptophyta</taxon>
        <taxon>Embryophyta</taxon>
        <taxon>Tracheophyta</taxon>
        <taxon>Spermatophyta</taxon>
        <taxon>Magnoliopsida</taxon>
        <taxon>Liliopsida</taxon>
        <taxon>Poales</taxon>
        <taxon>Cyperaceae</taxon>
        <taxon>Cyperoideae</taxon>
        <taxon>Rhynchosporeae</taxon>
        <taxon>Rhynchospora</taxon>
    </lineage>
</organism>
<dbReference type="InterPro" id="IPR045889">
    <property type="entry name" value="MES/HNL"/>
</dbReference>
<comment type="caution">
    <text evidence="3">The sequence shown here is derived from an EMBL/GenBank/DDBJ whole genome shotgun (WGS) entry which is preliminary data.</text>
</comment>
<dbReference type="Pfam" id="PF12697">
    <property type="entry name" value="Abhydrolase_6"/>
    <property type="match status" value="1"/>
</dbReference>
<sequence>MEGRKKHFLLVHGACHGAWCWYKVASLLKSAGNNVTALDLAACGVHPKRITELESFAEYSEPLLQALQSVPENERVILVGHSFGGLSLALAMERFPEKISVAVFASAALPRVGFPLSIVLEEFYKIIGPDHDMDNTYSSRENSSDPREILHMGTEYLSKRLYQLCTQEDITLSKMLVRPVNIFLWDEAMTKQTNLTEEKYGSVRREYIVCGADNSWSAEFQRSMVEKSLGTEMREIDDADHMLMLSKPKELVHHLMDIATKYA</sequence>
<dbReference type="Proteomes" id="UP001140206">
    <property type="component" value="Chromosome 3"/>
</dbReference>
<dbReference type="GO" id="GO:0009694">
    <property type="term" value="P:jasmonic acid metabolic process"/>
    <property type="evidence" value="ECO:0007669"/>
    <property type="project" value="TreeGrafter"/>
</dbReference>
<dbReference type="FunFam" id="3.40.50.1820:FF:000051">
    <property type="entry name" value="(S)-hydroxynitrile lyase"/>
    <property type="match status" value="1"/>
</dbReference>
<evidence type="ECO:0000259" key="2">
    <source>
        <dbReference type="Pfam" id="PF12697"/>
    </source>
</evidence>
<gene>
    <name evidence="3" type="ORF">LUZ62_054912</name>
</gene>
<dbReference type="SUPFAM" id="SSF53474">
    <property type="entry name" value="alpha/beta-Hydrolases"/>
    <property type="match status" value="1"/>
</dbReference>
<proteinExistence type="predicted"/>
<evidence type="ECO:0000313" key="3">
    <source>
        <dbReference type="EMBL" id="KAJ4770655.1"/>
    </source>
</evidence>
<evidence type="ECO:0000313" key="4">
    <source>
        <dbReference type="Proteomes" id="UP001140206"/>
    </source>
</evidence>
<dbReference type="Gene3D" id="3.40.50.1820">
    <property type="entry name" value="alpha/beta hydrolase"/>
    <property type="match status" value="1"/>
</dbReference>
<dbReference type="PANTHER" id="PTHR10992">
    <property type="entry name" value="METHYLESTERASE FAMILY MEMBER"/>
    <property type="match status" value="1"/>
</dbReference>
<feature type="domain" description="AB hydrolase-1" evidence="2">
    <location>
        <begin position="8"/>
        <end position="252"/>
    </location>
</feature>
<dbReference type="InterPro" id="IPR029058">
    <property type="entry name" value="AB_hydrolase_fold"/>
</dbReference>
<keyword evidence="1" id="KW-0378">Hydrolase</keyword>
<dbReference type="EMBL" id="JAMFTS010000003">
    <property type="protein sequence ID" value="KAJ4770655.1"/>
    <property type="molecule type" value="Genomic_DNA"/>
</dbReference>